<evidence type="ECO:0000256" key="8">
    <source>
        <dbReference type="SAM" id="SignalP"/>
    </source>
</evidence>
<dbReference type="InterPro" id="IPR010980">
    <property type="entry name" value="Cyt_c/b562"/>
</dbReference>
<organism evidence="9 10">
    <name type="scientific">Ancylobacter aquaticus</name>
    <dbReference type="NCBI Taxonomy" id="100"/>
    <lineage>
        <taxon>Bacteria</taxon>
        <taxon>Pseudomonadati</taxon>
        <taxon>Pseudomonadota</taxon>
        <taxon>Alphaproteobacteria</taxon>
        <taxon>Hyphomicrobiales</taxon>
        <taxon>Xanthobacteraceae</taxon>
        <taxon>Ancylobacter</taxon>
    </lineage>
</organism>
<dbReference type="Pfam" id="PF01322">
    <property type="entry name" value="Cytochrom_C_2"/>
    <property type="match status" value="1"/>
</dbReference>
<dbReference type="OrthoDB" id="9811729at2"/>
<comment type="caution">
    <text evidence="9">The sequence shown here is derived from an EMBL/GenBank/DDBJ whole genome shotgun (WGS) entry which is preliminary data.</text>
</comment>
<dbReference type="GO" id="GO:0005506">
    <property type="term" value="F:iron ion binding"/>
    <property type="evidence" value="ECO:0007669"/>
    <property type="project" value="InterPro"/>
</dbReference>
<dbReference type="EMBL" id="SMFY01000002">
    <property type="protein sequence ID" value="TCK28635.1"/>
    <property type="molecule type" value="Genomic_DNA"/>
</dbReference>
<feature type="signal peptide" evidence="8">
    <location>
        <begin position="1"/>
        <end position="26"/>
    </location>
</feature>
<feature type="binding site" description="axial binding residue" evidence="6">
    <location>
        <position position="141"/>
    </location>
    <ligand>
        <name>heme c</name>
        <dbReference type="ChEBI" id="CHEBI:61717"/>
    </ligand>
    <ligandPart>
        <name>Fe</name>
        <dbReference type="ChEBI" id="CHEBI:18248"/>
    </ligandPart>
</feature>
<evidence type="ECO:0000256" key="7">
    <source>
        <dbReference type="PIRSR" id="PIRSR000027-2"/>
    </source>
</evidence>
<protein>
    <submittedName>
        <fullName evidence="9">Cytochrome c556</fullName>
    </submittedName>
</protein>
<evidence type="ECO:0000256" key="1">
    <source>
        <dbReference type="ARBA" id="ARBA00022448"/>
    </source>
</evidence>
<dbReference type="InterPro" id="IPR002321">
    <property type="entry name" value="Cyt_c_II"/>
</dbReference>
<dbReference type="GO" id="GO:0042597">
    <property type="term" value="C:periplasmic space"/>
    <property type="evidence" value="ECO:0007669"/>
    <property type="project" value="InterPro"/>
</dbReference>
<gene>
    <name evidence="9" type="ORF">EV667_2644</name>
</gene>
<evidence type="ECO:0000256" key="3">
    <source>
        <dbReference type="ARBA" id="ARBA00022723"/>
    </source>
</evidence>
<dbReference type="AlphaFoldDB" id="A0A4R1I4K3"/>
<accession>A0A4R1I4K3</accession>
<keyword evidence="1" id="KW-0813">Transport</keyword>
<dbReference type="GO" id="GO:0009055">
    <property type="term" value="F:electron transfer activity"/>
    <property type="evidence" value="ECO:0007669"/>
    <property type="project" value="InterPro"/>
</dbReference>
<evidence type="ECO:0000313" key="9">
    <source>
        <dbReference type="EMBL" id="TCK28635.1"/>
    </source>
</evidence>
<dbReference type="RefSeq" id="WP_131835763.1">
    <property type="nucleotide sequence ID" value="NZ_SMFY01000002.1"/>
</dbReference>
<keyword evidence="3 6" id="KW-0479">Metal-binding</keyword>
<keyword evidence="10" id="KW-1185">Reference proteome</keyword>
<keyword evidence="5 6" id="KW-0408">Iron</keyword>
<dbReference type="GO" id="GO:0020037">
    <property type="term" value="F:heme binding"/>
    <property type="evidence" value="ECO:0007669"/>
    <property type="project" value="InterPro"/>
</dbReference>
<dbReference type="InterPro" id="IPR012127">
    <property type="entry name" value="Cyt_c_prime"/>
</dbReference>
<evidence type="ECO:0000313" key="10">
    <source>
        <dbReference type="Proteomes" id="UP000295030"/>
    </source>
</evidence>
<keyword evidence="4" id="KW-0249">Electron transport</keyword>
<proteinExistence type="predicted"/>
<keyword evidence="2 7" id="KW-0349">Heme</keyword>
<comment type="PTM">
    <text evidence="7">Binds 1 heme group per subunit.</text>
</comment>
<keyword evidence="8" id="KW-0732">Signal</keyword>
<feature type="binding site" description="covalent" evidence="7">
    <location>
        <position position="137"/>
    </location>
    <ligand>
        <name>heme c</name>
        <dbReference type="ChEBI" id="CHEBI:61717"/>
    </ligand>
</feature>
<evidence type="ECO:0000256" key="5">
    <source>
        <dbReference type="ARBA" id="ARBA00023004"/>
    </source>
</evidence>
<dbReference type="Proteomes" id="UP000295030">
    <property type="component" value="Unassembled WGS sequence"/>
</dbReference>
<evidence type="ECO:0000256" key="2">
    <source>
        <dbReference type="ARBA" id="ARBA00022617"/>
    </source>
</evidence>
<sequence>MVRRLTVALAAGILTAIAATAAVAQADVVKERQTLLKQFGDATKPVGGMLRGSVPFDLAQVQAALDLYVKDAKVLPTLFPAGSGSGSDTDALPAIWTNTADFDARFAKLGTDAASARAAITDEASFKANFPGVIRNCGGCHDNYRQKN</sequence>
<dbReference type="PROSITE" id="PS51009">
    <property type="entry name" value="CYTCII"/>
    <property type="match status" value="1"/>
</dbReference>
<evidence type="ECO:0000256" key="4">
    <source>
        <dbReference type="ARBA" id="ARBA00022982"/>
    </source>
</evidence>
<evidence type="ECO:0000256" key="6">
    <source>
        <dbReference type="PIRSR" id="PIRSR000027-1"/>
    </source>
</evidence>
<dbReference type="GO" id="GO:0022900">
    <property type="term" value="P:electron transport chain"/>
    <property type="evidence" value="ECO:0007669"/>
    <property type="project" value="InterPro"/>
</dbReference>
<name>A0A4R1I4K3_ANCAQ</name>
<dbReference type="SUPFAM" id="SSF47175">
    <property type="entry name" value="Cytochromes"/>
    <property type="match status" value="1"/>
</dbReference>
<feature type="chain" id="PRO_5020220550" evidence="8">
    <location>
        <begin position="27"/>
        <end position="148"/>
    </location>
</feature>
<dbReference type="PIRSF" id="PIRSF000027">
    <property type="entry name" value="Cytc_c_prime"/>
    <property type="match status" value="1"/>
</dbReference>
<dbReference type="Gene3D" id="1.20.120.10">
    <property type="entry name" value="Cytochrome c/b562"/>
    <property type="match status" value="1"/>
</dbReference>
<reference evidence="9 10" key="1">
    <citation type="submission" date="2019-03" db="EMBL/GenBank/DDBJ databases">
        <title>Genomic Encyclopedia of Type Strains, Phase IV (KMG-IV): sequencing the most valuable type-strain genomes for metagenomic binning, comparative biology and taxonomic classification.</title>
        <authorList>
            <person name="Goeker M."/>
        </authorList>
    </citation>
    <scope>NUCLEOTIDE SEQUENCE [LARGE SCALE GENOMIC DNA]</scope>
    <source>
        <strain evidence="9 10">DSM 101</strain>
    </source>
</reference>
<feature type="binding site" description="covalent" evidence="7">
    <location>
        <position position="140"/>
    </location>
    <ligand>
        <name>heme c</name>
        <dbReference type="ChEBI" id="CHEBI:61717"/>
    </ligand>
</feature>